<dbReference type="PANTHER" id="PTHR30461">
    <property type="entry name" value="DNA-INVERTASE FROM LAMBDOID PROPHAGE"/>
    <property type="match status" value="1"/>
</dbReference>
<dbReference type="RefSeq" id="WP_005919954.1">
    <property type="nucleotide sequence ID" value="NZ_ALVD01000016.1"/>
</dbReference>
<comment type="caution">
    <text evidence="6">The sequence shown here is derived from an EMBL/GenBank/DDBJ whole genome shotgun (WGS) entry which is preliminary data.</text>
</comment>
<name>A0ABN0GXD2_9FUSO</name>
<dbReference type="Proteomes" id="UP000004829">
    <property type="component" value="Unassembled WGS sequence"/>
</dbReference>
<dbReference type="SMART" id="SM00857">
    <property type="entry name" value="Resolvase"/>
    <property type="match status" value="1"/>
</dbReference>
<evidence type="ECO:0000259" key="5">
    <source>
        <dbReference type="PROSITE" id="PS51736"/>
    </source>
</evidence>
<gene>
    <name evidence="6" type="ORF">B437_11052</name>
</gene>
<keyword evidence="7" id="KW-1185">Reference proteome</keyword>
<accession>A0ABN0GXD2</accession>
<dbReference type="EMBL" id="ALVD01000016">
    <property type="protein sequence ID" value="EJU06704.1"/>
    <property type="molecule type" value="Genomic_DNA"/>
</dbReference>
<dbReference type="InterPro" id="IPR006119">
    <property type="entry name" value="Resolv_N"/>
</dbReference>
<dbReference type="InterPro" id="IPR006118">
    <property type="entry name" value="Recombinase_CS"/>
</dbReference>
<keyword evidence="1" id="KW-0229">DNA integration</keyword>
<dbReference type="Gene3D" id="3.40.50.1390">
    <property type="entry name" value="Resolvase, N-terminal catalytic domain"/>
    <property type="match status" value="1"/>
</dbReference>
<dbReference type="PROSITE" id="PS00397">
    <property type="entry name" value="RECOMBINASES_1"/>
    <property type="match status" value="1"/>
</dbReference>
<proteinExistence type="predicted"/>
<dbReference type="SUPFAM" id="SSF53041">
    <property type="entry name" value="Resolvase-like"/>
    <property type="match status" value="1"/>
</dbReference>
<dbReference type="PROSITE" id="PS51736">
    <property type="entry name" value="RECOMBINASES_3"/>
    <property type="match status" value="1"/>
</dbReference>
<reference evidence="7" key="1">
    <citation type="journal article" date="2012" name="J. Bacteriol.">
        <title>Draft Genome Sequence of Fusobacterium nucleatum ChDC F128, Isolated from a Periodontitis Lesion.</title>
        <authorList>
            <person name="Park S.N."/>
            <person name="Kong S.W."/>
            <person name="Kim H.S."/>
            <person name="Park M.S."/>
            <person name="Lee J.W."/>
            <person name="Cho E."/>
            <person name="Lim Y.K."/>
            <person name="Choi M.H."/>
            <person name="Chang Y.H."/>
            <person name="Shin J.H."/>
            <person name="Park H.S."/>
            <person name="Choi S.H."/>
            <person name="Kook J.K."/>
        </authorList>
    </citation>
    <scope>NUCLEOTIDE SEQUENCE [LARGE SCALE GENOMIC DNA]</scope>
    <source>
        <strain evidence="7">ChDC F128</strain>
    </source>
</reference>
<dbReference type="InterPro" id="IPR050639">
    <property type="entry name" value="SSR_resolvase"/>
</dbReference>
<dbReference type="Pfam" id="PF00239">
    <property type="entry name" value="Resolvase"/>
    <property type="match status" value="1"/>
</dbReference>
<feature type="domain" description="Resolvase/invertase-type recombinase catalytic" evidence="5">
    <location>
        <begin position="1"/>
        <end position="149"/>
    </location>
</feature>
<evidence type="ECO:0000313" key="6">
    <source>
        <dbReference type="EMBL" id="EJU06704.1"/>
    </source>
</evidence>
<protein>
    <submittedName>
        <fullName evidence="6">Resolvase/recombinase</fullName>
    </submittedName>
</protein>
<feature type="active site" description="O-(5'-phospho-DNA)-serine intermediate" evidence="4">
    <location>
        <position position="9"/>
    </location>
</feature>
<keyword evidence="3" id="KW-0233">DNA recombination</keyword>
<sequence length="212" mass="25064">MIYGYVRVSTEKQDLTRQITAIYEYADKKNLKIEKVFEDKSTGTNFNRDGYKELTDRTIEENDVIIITDLDRLGRNKEELKEEYFYITKKRKAKLIIINLPALSDLTMGGDSGIVFTILLELFTWLAEKELEQKKERIKTGIENMEVKNGKKWSRKTKKYTGRPSIWEKLKKEKVIDSFKRGLKNKEIMELFKIKESTFFKIKNELKADNLI</sequence>
<keyword evidence="2" id="KW-0238">DNA-binding</keyword>
<organism evidence="6 7">
    <name type="scientific">Fusobacterium hwasookii ChDC F128</name>
    <dbReference type="NCBI Taxonomy" id="1216362"/>
    <lineage>
        <taxon>Bacteria</taxon>
        <taxon>Fusobacteriati</taxon>
        <taxon>Fusobacteriota</taxon>
        <taxon>Fusobacteriia</taxon>
        <taxon>Fusobacteriales</taxon>
        <taxon>Fusobacteriaceae</taxon>
        <taxon>Fusobacterium</taxon>
    </lineage>
</organism>
<dbReference type="CDD" id="cd03768">
    <property type="entry name" value="SR_ResInv"/>
    <property type="match status" value="1"/>
</dbReference>
<dbReference type="InterPro" id="IPR036162">
    <property type="entry name" value="Resolvase-like_N_sf"/>
</dbReference>
<evidence type="ECO:0000313" key="7">
    <source>
        <dbReference type="Proteomes" id="UP000004829"/>
    </source>
</evidence>
<evidence type="ECO:0000256" key="2">
    <source>
        <dbReference type="ARBA" id="ARBA00023125"/>
    </source>
</evidence>
<evidence type="ECO:0000256" key="3">
    <source>
        <dbReference type="ARBA" id="ARBA00023172"/>
    </source>
</evidence>
<dbReference type="PANTHER" id="PTHR30461:SF2">
    <property type="entry name" value="SERINE RECOMBINASE PINE-RELATED"/>
    <property type="match status" value="1"/>
</dbReference>
<evidence type="ECO:0000256" key="1">
    <source>
        <dbReference type="ARBA" id="ARBA00022908"/>
    </source>
</evidence>
<evidence type="ECO:0000256" key="4">
    <source>
        <dbReference type="PROSITE-ProRule" id="PRU10137"/>
    </source>
</evidence>